<name>A0ABN2ERF5_9ACTN</name>
<dbReference type="PANTHER" id="PTHR37422">
    <property type="entry name" value="TEICHURONIC ACID BIOSYNTHESIS PROTEIN TUAE"/>
    <property type="match status" value="1"/>
</dbReference>
<feature type="transmembrane region" description="Helical" evidence="2">
    <location>
        <begin position="238"/>
        <end position="255"/>
    </location>
</feature>
<evidence type="ECO:0000256" key="1">
    <source>
        <dbReference type="SAM" id="MobiDB-lite"/>
    </source>
</evidence>
<evidence type="ECO:0000313" key="3">
    <source>
        <dbReference type="EMBL" id="GAA1615389.1"/>
    </source>
</evidence>
<dbReference type="InterPro" id="IPR051533">
    <property type="entry name" value="WaaL-like"/>
</dbReference>
<feature type="transmembrane region" description="Helical" evidence="2">
    <location>
        <begin position="193"/>
        <end position="209"/>
    </location>
</feature>
<feature type="transmembrane region" description="Helical" evidence="2">
    <location>
        <begin position="41"/>
        <end position="61"/>
    </location>
</feature>
<protein>
    <submittedName>
        <fullName evidence="3">Membrane protein</fullName>
    </submittedName>
</protein>
<sequence length="419" mass="45093">MTLSVTPPGTSSGPRSGHRLAVRPTRRVVAPEVRRRRRVQLTWALMVLNVMTFFPGAPHLLPIPGSVGKLIAQGALVGALVMALSVNRPLRVRPSVYVVILMTLAVEALLSSLHAEFLLGALFRACRLFGFALVLWLLTPWWTRRDLLLVRTHLLMLWGIVASVVVGLAVAPGLAMTEDRLGGTLWPIPPTQVGHYSAVAIGLTIVLWMSGLLRRSVALVSVLVCVPVLLLTHTRTALVAVLAGVTLAGISLFTARSRVRKAFAIGLVVFTLGDLTLGSVVTTWLARGQDTAELGALTGRKAVWEAILAQPRSAMEVLFGFGLSNKSFNGLPIDSNWLGTYYDVGLVGCALTVMLVLFVLVAAWFRPQGPHRALALFLVAYCVVASFTESGLSEASPYLLELTLAASLVYSTPTREGPR</sequence>
<feature type="transmembrane region" description="Helical" evidence="2">
    <location>
        <begin position="96"/>
        <end position="115"/>
    </location>
</feature>
<dbReference type="Proteomes" id="UP001500190">
    <property type="component" value="Unassembled WGS sequence"/>
</dbReference>
<organism evidence="3 4">
    <name type="scientific">Kribbella karoonensis</name>
    <dbReference type="NCBI Taxonomy" id="324851"/>
    <lineage>
        <taxon>Bacteria</taxon>
        <taxon>Bacillati</taxon>
        <taxon>Actinomycetota</taxon>
        <taxon>Actinomycetes</taxon>
        <taxon>Propionibacteriales</taxon>
        <taxon>Kribbellaceae</taxon>
        <taxon>Kribbella</taxon>
    </lineage>
</organism>
<keyword evidence="4" id="KW-1185">Reference proteome</keyword>
<evidence type="ECO:0000256" key="2">
    <source>
        <dbReference type="SAM" id="Phobius"/>
    </source>
</evidence>
<proteinExistence type="predicted"/>
<dbReference type="EMBL" id="BAAAND010000013">
    <property type="protein sequence ID" value="GAA1615389.1"/>
    <property type="molecule type" value="Genomic_DNA"/>
</dbReference>
<keyword evidence="2" id="KW-0812">Transmembrane</keyword>
<feature type="transmembrane region" description="Helical" evidence="2">
    <location>
        <begin position="67"/>
        <end position="84"/>
    </location>
</feature>
<feature type="transmembrane region" description="Helical" evidence="2">
    <location>
        <begin position="262"/>
        <end position="286"/>
    </location>
</feature>
<dbReference type="PANTHER" id="PTHR37422:SF13">
    <property type="entry name" value="LIPOPOLYSACCHARIDE BIOSYNTHESIS PROTEIN PA4999-RELATED"/>
    <property type="match status" value="1"/>
</dbReference>
<feature type="transmembrane region" description="Helical" evidence="2">
    <location>
        <begin position="154"/>
        <end position="173"/>
    </location>
</feature>
<feature type="transmembrane region" description="Helical" evidence="2">
    <location>
        <begin position="216"/>
        <end position="232"/>
    </location>
</feature>
<accession>A0ABN2ERF5</accession>
<reference evidence="3 4" key="1">
    <citation type="journal article" date="2019" name="Int. J. Syst. Evol. Microbiol.">
        <title>The Global Catalogue of Microorganisms (GCM) 10K type strain sequencing project: providing services to taxonomists for standard genome sequencing and annotation.</title>
        <authorList>
            <consortium name="The Broad Institute Genomics Platform"/>
            <consortium name="The Broad Institute Genome Sequencing Center for Infectious Disease"/>
            <person name="Wu L."/>
            <person name="Ma J."/>
        </authorList>
    </citation>
    <scope>NUCLEOTIDE SEQUENCE [LARGE SCALE GENOMIC DNA]</scope>
    <source>
        <strain evidence="3 4">JCM 14304</strain>
    </source>
</reference>
<dbReference type="RefSeq" id="WP_344201606.1">
    <property type="nucleotide sequence ID" value="NZ_BAAAND010000013.1"/>
</dbReference>
<feature type="compositionally biased region" description="Polar residues" evidence="1">
    <location>
        <begin position="1"/>
        <end position="14"/>
    </location>
</feature>
<comment type="caution">
    <text evidence="3">The sequence shown here is derived from an EMBL/GenBank/DDBJ whole genome shotgun (WGS) entry which is preliminary data.</text>
</comment>
<feature type="transmembrane region" description="Helical" evidence="2">
    <location>
        <begin position="344"/>
        <end position="366"/>
    </location>
</feature>
<keyword evidence="2" id="KW-0472">Membrane</keyword>
<evidence type="ECO:0000313" key="4">
    <source>
        <dbReference type="Proteomes" id="UP001500190"/>
    </source>
</evidence>
<feature type="transmembrane region" description="Helical" evidence="2">
    <location>
        <begin position="373"/>
        <end position="392"/>
    </location>
</feature>
<gene>
    <name evidence="3" type="ORF">GCM10009742_78780</name>
</gene>
<feature type="transmembrane region" description="Helical" evidence="2">
    <location>
        <begin position="121"/>
        <end position="142"/>
    </location>
</feature>
<keyword evidence="2" id="KW-1133">Transmembrane helix</keyword>
<feature type="region of interest" description="Disordered" evidence="1">
    <location>
        <begin position="1"/>
        <end position="21"/>
    </location>
</feature>